<reference evidence="2 3" key="1">
    <citation type="submission" date="2018-10" db="EMBL/GenBank/DDBJ databases">
        <title>Genomic Encyclopedia of Archaeal and Bacterial Type Strains, Phase II (KMG-II): from individual species to whole genera.</title>
        <authorList>
            <person name="Goeker M."/>
        </authorList>
    </citation>
    <scope>NUCLEOTIDE SEQUENCE [LARGE SCALE GENOMIC DNA]</scope>
    <source>
        <strain evidence="2 3">DSM 23424</strain>
    </source>
</reference>
<dbReference type="PROSITE" id="PS51257">
    <property type="entry name" value="PROKAR_LIPOPROTEIN"/>
    <property type="match status" value="1"/>
</dbReference>
<feature type="chain" id="PRO_5018300421" description="Lipocalin-like protein" evidence="1">
    <location>
        <begin position="22"/>
        <end position="137"/>
    </location>
</feature>
<dbReference type="OrthoDB" id="1446884at2"/>
<comment type="caution">
    <text evidence="2">The sequence shown here is derived from an EMBL/GenBank/DDBJ whole genome shotgun (WGS) entry which is preliminary data.</text>
</comment>
<protein>
    <recommendedName>
        <fullName evidence="4">Lipocalin-like protein</fullName>
    </recommendedName>
</protein>
<evidence type="ECO:0000313" key="2">
    <source>
        <dbReference type="EMBL" id="RMA57173.1"/>
    </source>
</evidence>
<keyword evidence="3" id="KW-1185">Reference proteome</keyword>
<proteinExistence type="predicted"/>
<accession>A0A3L9Y8Z9</accession>
<evidence type="ECO:0008006" key="4">
    <source>
        <dbReference type="Google" id="ProtNLM"/>
    </source>
</evidence>
<dbReference type="AlphaFoldDB" id="A0A3L9Y8Z9"/>
<dbReference type="Proteomes" id="UP000271339">
    <property type="component" value="Unassembled WGS sequence"/>
</dbReference>
<feature type="signal peptide" evidence="1">
    <location>
        <begin position="1"/>
        <end position="21"/>
    </location>
</feature>
<dbReference type="EMBL" id="REFC01000015">
    <property type="protein sequence ID" value="RMA57173.1"/>
    <property type="molecule type" value="Genomic_DNA"/>
</dbReference>
<name>A0A3L9Y8Z9_9FLAO</name>
<evidence type="ECO:0000313" key="3">
    <source>
        <dbReference type="Proteomes" id="UP000271339"/>
    </source>
</evidence>
<evidence type="ECO:0000256" key="1">
    <source>
        <dbReference type="SAM" id="SignalP"/>
    </source>
</evidence>
<sequence>MKNLKIFLLAFITILATSCSKNDDTSEAVIQPTNLELLTSGKWYLKSASNSLFTECQQRTYMHFVDTSNLIIEEFDDSGEFCLSSGSQNYNYTFSDPLIDISLGQFHLTYTIETISNTQLILEREVNGSIEISVYGK</sequence>
<organism evidence="2 3">
    <name type="scientific">Ulvibacter antarcticus</name>
    <dbReference type="NCBI Taxonomy" id="442714"/>
    <lineage>
        <taxon>Bacteria</taxon>
        <taxon>Pseudomonadati</taxon>
        <taxon>Bacteroidota</taxon>
        <taxon>Flavobacteriia</taxon>
        <taxon>Flavobacteriales</taxon>
        <taxon>Flavobacteriaceae</taxon>
        <taxon>Ulvibacter</taxon>
    </lineage>
</organism>
<dbReference type="RefSeq" id="WP_121908591.1">
    <property type="nucleotide sequence ID" value="NZ_REFC01000015.1"/>
</dbReference>
<keyword evidence="1" id="KW-0732">Signal</keyword>
<gene>
    <name evidence="2" type="ORF">BXY75_3060</name>
</gene>